<organism evidence="2 3">
    <name type="scientific">Microbacterium marinilacus</name>
    <dbReference type="NCBI Taxonomy" id="415209"/>
    <lineage>
        <taxon>Bacteria</taxon>
        <taxon>Bacillati</taxon>
        <taxon>Actinomycetota</taxon>
        <taxon>Actinomycetes</taxon>
        <taxon>Micrococcales</taxon>
        <taxon>Microbacteriaceae</taxon>
        <taxon>Microbacterium</taxon>
    </lineage>
</organism>
<reference evidence="3" key="1">
    <citation type="journal article" date="2019" name="Int. J. Syst. Evol. Microbiol.">
        <title>The Global Catalogue of Microorganisms (GCM) 10K type strain sequencing project: providing services to taxonomists for standard genome sequencing and annotation.</title>
        <authorList>
            <consortium name="The Broad Institute Genomics Platform"/>
            <consortium name="The Broad Institute Genome Sequencing Center for Infectious Disease"/>
            <person name="Wu L."/>
            <person name="Ma J."/>
        </authorList>
    </citation>
    <scope>NUCLEOTIDE SEQUENCE [LARGE SCALE GENOMIC DNA]</scope>
    <source>
        <strain evidence="3">JCM 16546</strain>
    </source>
</reference>
<dbReference type="InterPro" id="IPR014942">
    <property type="entry name" value="AbiEii"/>
</dbReference>
<evidence type="ECO:0000256" key="1">
    <source>
        <dbReference type="SAM" id="MobiDB-lite"/>
    </source>
</evidence>
<evidence type="ECO:0000313" key="2">
    <source>
        <dbReference type="EMBL" id="GAA3661653.1"/>
    </source>
</evidence>
<proteinExistence type="predicted"/>
<accession>A0ABP7BI85</accession>
<evidence type="ECO:0008006" key="4">
    <source>
        <dbReference type="Google" id="ProtNLM"/>
    </source>
</evidence>
<dbReference type="RefSeq" id="WP_221856250.1">
    <property type="nucleotide sequence ID" value="NZ_BAAAYV010000011.1"/>
</dbReference>
<dbReference type="EMBL" id="BAAAYV010000011">
    <property type="protein sequence ID" value="GAA3661653.1"/>
    <property type="molecule type" value="Genomic_DNA"/>
</dbReference>
<dbReference type="Gene3D" id="3.10.450.620">
    <property type="entry name" value="JHP933, nucleotidyltransferase-like core domain"/>
    <property type="match status" value="1"/>
</dbReference>
<protein>
    <recommendedName>
        <fullName evidence="4">Nucleotidyl transferase AbiEii/AbiGii toxin family protein</fullName>
    </recommendedName>
</protein>
<evidence type="ECO:0000313" key="3">
    <source>
        <dbReference type="Proteomes" id="UP001410795"/>
    </source>
</evidence>
<comment type="caution">
    <text evidence="2">The sequence shown here is derived from an EMBL/GenBank/DDBJ whole genome shotgun (WGS) entry which is preliminary data.</text>
</comment>
<gene>
    <name evidence="2" type="ORF">GCM10022202_23750</name>
</gene>
<name>A0ABP7BI85_9MICO</name>
<dbReference type="Pfam" id="PF08843">
    <property type="entry name" value="AbiEii"/>
    <property type="match status" value="1"/>
</dbReference>
<keyword evidence="3" id="KW-1185">Reference proteome</keyword>
<dbReference type="Proteomes" id="UP001410795">
    <property type="component" value="Unassembled WGS sequence"/>
</dbReference>
<sequence length="279" mass="30410">MSAAEQPGQRRSRTARPLGANRGNDSSLRGVLDEHERSKVQTLFGVAAEQVVRDHAISHALAAIGSVVSDDVVFFGGTALARTHLSDVRLSEDIDLIARGDRREIGDRIEDAITRSFRRAFGRVSFTPRIRSTDHPAPSVMQVADIRIQIQLLSCQGYPDWPTELVDIEQRYSDAPPARMRVLTAPAFVASKLASWNDRGASRDLYDLWALAKAGKIDAAAAELFGRHGPYTGVSGVSFERLPSESEWRAALAHQCRVSVNPKEAAEAVIAELATVGDT</sequence>
<feature type="region of interest" description="Disordered" evidence="1">
    <location>
        <begin position="1"/>
        <end position="31"/>
    </location>
</feature>